<evidence type="ECO:0000313" key="6">
    <source>
        <dbReference type="EMBL" id="CAB4969178.1"/>
    </source>
</evidence>
<dbReference type="EMBL" id="CAEZUK010000047">
    <property type="protein sequence ID" value="CAB4595967.1"/>
    <property type="molecule type" value="Genomic_DNA"/>
</dbReference>
<dbReference type="Pfam" id="PF00106">
    <property type="entry name" value="adh_short"/>
    <property type="match status" value="1"/>
</dbReference>
<dbReference type="CDD" id="cd05327">
    <property type="entry name" value="retinol-DH_like_SDR_c_like"/>
    <property type="match status" value="1"/>
</dbReference>
<proteinExistence type="predicted"/>
<protein>
    <submittedName>
        <fullName evidence="7">Unannotated protein</fullName>
    </submittedName>
</protein>
<dbReference type="EMBL" id="CAEZVL010000001">
    <property type="protein sequence ID" value="CAB4621096.1"/>
    <property type="molecule type" value="Genomic_DNA"/>
</dbReference>
<accession>A0A6J7VZB0</accession>
<dbReference type="EMBL" id="CAEZSL010000154">
    <property type="protein sequence ID" value="CAB4550356.1"/>
    <property type="molecule type" value="Genomic_DNA"/>
</dbReference>
<dbReference type="PRINTS" id="PR00081">
    <property type="entry name" value="GDHRDH"/>
</dbReference>
<dbReference type="InterPro" id="IPR036291">
    <property type="entry name" value="NAD(P)-bd_dom_sf"/>
</dbReference>
<dbReference type="PANTHER" id="PTHR43157">
    <property type="entry name" value="PHOSPHATIDYLINOSITOL-GLYCAN BIOSYNTHESIS CLASS F PROTEIN-RELATED"/>
    <property type="match status" value="1"/>
</dbReference>
<keyword evidence="1" id="KW-0560">Oxidoreductase</keyword>
<evidence type="ECO:0000313" key="5">
    <source>
        <dbReference type="EMBL" id="CAB4790612.1"/>
    </source>
</evidence>
<organism evidence="7">
    <name type="scientific">freshwater metagenome</name>
    <dbReference type="NCBI Taxonomy" id="449393"/>
    <lineage>
        <taxon>unclassified sequences</taxon>
        <taxon>metagenomes</taxon>
        <taxon>ecological metagenomes</taxon>
    </lineage>
</organism>
<dbReference type="GO" id="GO:0016491">
    <property type="term" value="F:oxidoreductase activity"/>
    <property type="evidence" value="ECO:0007669"/>
    <property type="project" value="UniProtKB-KW"/>
</dbReference>
<evidence type="ECO:0000256" key="1">
    <source>
        <dbReference type="ARBA" id="ARBA00023002"/>
    </source>
</evidence>
<dbReference type="Gene3D" id="3.40.50.720">
    <property type="entry name" value="NAD(P)-binding Rossmann-like Domain"/>
    <property type="match status" value="1"/>
</dbReference>
<evidence type="ECO:0000313" key="7">
    <source>
        <dbReference type="EMBL" id="CAB5124787.1"/>
    </source>
</evidence>
<evidence type="ECO:0000313" key="2">
    <source>
        <dbReference type="EMBL" id="CAB4550356.1"/>
    </source>
</evidence>
<dbReference type="InterPro" id="IPR002347">
    <property type="entry name" value="SDR_fam"/>
</dbReference>
<dbReference type="EMBL" id="CAEZZV010000250">
    <property type="protein sequence ID" value="CAB4790612.1"/>
    <property type="molecule type" value="Genomic_DNA"/>
</dbReference>
<dbReference type="AlphaFoldDB" id="A0A6J7VZB0"/>
<dbReference type="NCBIfam" id="NF004846">
    <property type="entry name" value="PRK06197.1"/>
    <property type="match status" value="1"/>
</dbReference>
<dbReference type="EMBL" id="CAFBRX010000086">
    <property type="protein sequence ID" value="CAB5124787.1"/>
    <property type="molecule type" value="Genomic_DNA"/>
</dbReference>
<name>A0A6J7VZB0_9ZZZZ</name>
<dbReference type="EMBL" id="CAFBNZ010000054">
    <property type="protein sequence ID" value="CAB4969178.1"/>
    <property type="molecule type" value="Genomic_DNA"/>
</dbReference>
<gene>
    <name evidence="2" type="ORF">UFOPK1421_01240</name>
    <name evidence="3" type="ORF">UFOPK1820_00418</name>
    <name evidence="4" type="ORF">UFOPK1960_00022</name>
    <name evidence="5" type="ORF">UFOPK2921_01442</name>
    <name evidence="6" type="ORF">UFOPK3889_00426</name>
    <name evidence="7" type="ORF">UFOPK4422_00921</name>
</gene>
<dbReference type="SUPFAM" id="SSF51735">
    <property type="entry name" value="NAD(P)-binding Rossmann-fold domains"/>
    <property type="match status" value="1"/>
</dbReference>
<evidence type="ECO:0000313" key="3">
    <source>
        <dbReference type="EMBL" id="CAB4595967.1"/>
    </source>
</evidence>
<sequence length="304" mass="32831">MSKTEWTTADIPDLEGRTVVITGANSGLGLESTRNLARARATVIMACRNAEKASQAVADIRASVPDAQIVVQQLDLASLASVRSFSEALLTAGTPIDILMNNAGLMALDESRTVDGFETQIGVNHLGHFALTGLLLPLVAAAPNGRVVAISSDGHRPGKIHLDDLMCDQRRYSRWGAYFQSKLANLLFTSELDRRLRKAQSSTIAVAAHPGMAKTELGKNGKSVTNVVMRRATPVLIRTGVQGCESQLRAAVDPGVRAGEYYGPRFHAFGHPVLETPSRRARDVADAQGLWELSERLTNVTYQF</sequence>
<dbReference type="PANTHER" id="PTHR43157:SF31">
    <property type="entry name" value="PHOSPHATIDYLINOSITOL-GLYCAN BIOSYNTHESIS CLASS F PROTEIN"/>
    <property type="match status" value="1"/>
</dbReference>
<evidence type="ECO:0000313" key="4">
    <source>
        <dbReference type="EMBL" id="CAB4621096.1"/>
    </source>
</evidence>
<reference evidence="7" key="1">
    <citation type="submission" date="2020-05" db="EMBL/GenBank/DDBJ databases">
        <authorList>
            <person name="Chiriac C."/>
            <person name="Salcher M."/>
            <person name="Ghai R."/>
            <person name="Kavagutti S V."/>
        </authorList>
    </citation>
    <scope>NUCLEOTIDE SEQUENCE</scope>
</reference>